<feature type="transmembrane region" description="Helical" evidence="1">
    <location>
        <begin position="6"/>
        <end position="24"/>
    </location>
</feature>
<evidence type="ECO:0000313" key="2">
    <source>
        <dbReference type="EMBL" id="RSL14568.1"/>
    </source>
</evidence>
<keyword evidence="3" id="KW-1185">Reference proteome</keyword>
<sequence>MSVEVWGMLAAGIAALVAGLVLVQPRFRAACGADKVIVLGPPFEAVALAIFAAEHFLAARDLMPIVPRWLPGPLFWTYFFGVALLAAAVSFIIWRYVRWSALLLALFFLLIVVTVDLPNLPPRLHERLFWTLTARETAFGAGAMVLSGSLWPRGSLVGTMLMRLGRVFVGATMIFYAIQHFLFPQFVPGVPLEKMIPAWVPAPTLLSYFMGTTLLLAGIGLLVPRTIRVAAASSGMVLLLLTAFFYVPILVMEIHTPLAVEGINYVGDTLLFAATVLLAGFGADLPKN</sequence>
<protein>
    <recommendedName>
        <fullName evidence="4">DoxX-like protein</fullName>
    </recommendedName>
</protein>
<feature type="transmembrane region" description="Helical" evidence="1">
    <location>
        <begin position="73"/>
        <end position="94"/>
    </location>
</feature>
<feature type="transmembrane region" description="Helical" evidence="1">
    <location>
        <begin position="263"/>
        <end position="283"/>
    </location>
</feature>
<evidence type="ECO:0008006" key="4">
    <source>
        <dbReference type="Google" id="ProtNLM"/>
    </source>
</evidence>
<reference evidence="2 3" key="1">
    <citation type="submission" date="2018-12" db="EMBL/GenBank/DDBJ databases">
        <title>Sequencing of bacterial isolates from soil warming experiment in Harvard Forest, Massachusetts, USA.</title>
        <authorList>
            <person name="Deangelis K."/>
        </authorList>
    </citation>
    <scope>NUCLEOTIDE SEQUENCE [LARGE SCALE GENOMIC DNA]</scope>
    <source>
        <strain evidence="2 3">EB153</strain>
    </source>
</reference>
<evidence type="ECO:0000256" key="1">
    <source>
        <dbReference type="SAM" id="Phobius"/>
    </source>
</evidence>
<dbReference type="RefSeq" id="WP_125483413.1">
    <property type="nucleotide sequence ID" value="NZ_RSDW01000001.1"/>
</dbReference>
<feature type="transmembrane region" description="Helical" evidence="1">
    <location>
        <begin position="164"/>
        <end position="182"/>
    </location>
</feature>
<dbReference type="Proteomes" id="UP000269669">
    <property type="component" value="Unassembled WGS sequence"/>
</dbReference>
<dbReference type="EMBL" id="RSDW01000001">
    <property type="protein sequence ID" value="RSL14568.1"/>
    <property type="molecule type" value="Genomic_DNA"/>
</dbReference>
<comment type="caution">
    <text evidence="2">The sequence shown here is derived from an EMBL/GenBank/DDBJ whole genome shotgun (WGS) entry which is preliminary data.</text>
</comment>
<keyword evidence="1" id="KW-0472">Membrane</keyword>
<feature type="transmembrane region" description="Helical" evidence="1">
    <location>
        <begin position="132"/>
        <end position="152"/>
    </location>
</feature>
<organism evidence="2 3">
    <name type="scientific">Edaphobacter aggregans</name>
    <dbReference type="NCBI Taxonomy" id="570835"/>
    <lineage>
        <taxon>Bacteria</taxon>
        <taxon>Pseudomonadati</taxon>
        <taxon>Acidobacteriota</taxon>
        <taxon>Terriglobia</taxon>
        <taxon>Terriglobales</taxon>
        <taxon>Acidobacteriaceae</taxon>
        <taxon>Edaphobacter</taxon>
    </lineage>
</organism>
<gene>
    <name evidence="2" type="ORF">EDE15_0020</name>
</gene>
<dbReference type="OrthoDB" id="116039at2"/>
<feature type="transmembrane region" description="Helical" evidence="1">
    <location>
        <begin position="202"/>
        <end position="223"/>
    </location>
</feature>
<feature type="transmembrane region" description="Helical" evidence="1">
    <location>
        <begin position="36"/>
        <end position="53"/>
    </location>
</feature>
<name>A0A3R9NVE6_9BACT</name>
<evidence type="ECO:0000313" key="3">
    <source>
        <dbReference type="Proteomes" id="UP000269669"/>
    </source>
</evidence>
<feature type="transmembrane region" description="Helical" evidence="1">
    <location>
        <begin position="230"/>
        <end position="251"/>
    </location>
</feature>
<keyword evidence="1" id="KW-1133">Transmembrane helix</keyword>
<proteinExistence type="predicted"/>
<accession>A0A3R9NVE6</accession>
<feature type="transmembrane region" description="Helical" evidence="1">
    <location>
        <begin position="101"/>
        <end position="120"/>
    </location>
</feature>
<keyword evidence="1" id="KW-0812">Transmembrane</keyword>
<dbReference type="AlphaFoldDB" id="A0A3R9NVE6"/>